<dbReference type="PANTHER" id="PTHR23033:SF14">
    <property type="entry name" value="GLYCOPROTEIN-N-ACETYLGALACTOSAMINE 3-BETA-GALACTOSYLTRANSFERASE 1-RELATED"/>
    <property type="match status" value="1"/>
</dbReference>
<organism evidence="8">
    <name type="scientific">Odontella aurita</name>
    <dbReference type="NCBI Taxonomy" id="265563"/>
    <lineage>
        <taxon>Eukaryota</taxon>
        <taxon>Sar</taxon>
        <taxon>Stramenopiles</taxon>
        <taxon>Ochrophyta</taxon>
        <taxon>Bacillariophyta</taxon>
        <taxon>Mediophyceae</taxon>
        <taxon>Biddulphiophycidae</taxon>
        <taxon>Eupodiscales</taxon>
        <taxon>Odontellaceae</taxon>
        <taxon>Odontella</taxon>
    </lineage>
</organism>
<dbReference type="GO" id="GO:0016263">
    <property type="term" value="F:glycoprotein-N-acetylgalactosamine 3-beta-galactosyltransferase activity"/>
    <property type="evidence" value="ECO:0007669"/>
    <property type="project" value="TreeGrafter"/>
</dbReference>
<name>A0A7S4J2X2_9STRA</name>
<feature type="transmembrane region" description="Helical" evidence="7">
    <location>
        <begin position="6"/>
        <end position="26"/>
    </location>
</feature>
<proteinExistence type="inferred from homology"/>
<dbReference type="GO" id="GO:0016020">
    <property type="term" value="C:membrane"/>
    <property type="evidence" value="ECO:0007669"/>
    <property type="project" value="UniProtKB-SubCell"/>
</dbReference>
<keyword evidence="4" id="KW-0735">Signal-anchor</keyword>
<sequence>MATKWIIRSIAFSLFCFTLGHFRSLIRVHEKIRNRDEYFEQQIPSHEQVYSSDAPNYYVADILSIGSKRRPELLVAQQESFASHISVRHFFNATEQDDEDDPHCDEQITADQVYKISRFCRQQKYDERGPMMYVRNQYASIRWLKKKANPVGWMCAQRRPLHGLYKVIQHYLREQDKTGRMSLPDYLIIMDDDTYMNMEQFQRVIPNNTHSSVDPIVTAGCLVRLPMHYANFTFGFGGYGIIFNEAALRRLMEPIECPSEACAQVKRNLIGEEKLFQNGMSVAQLIRAFVMNKPFMDSDHWKDAGYCMHSDWVMGYFVNWYNLSQHSILLPAMANVPQDRMETWQESQIYYQPEGFCKNEHVQKCQPNSVTCHYMTAKAMVGFTNVVRANVQPGRFRH</sequence>
<gene>
    <name evidence="8" type="ORF">OAUR00152_LOCUS20135</name>
</gene>
<comment type="subcellular location">
    <subcellularLocation>
        <location evidence="1">Membrane</location>
        <topology evidence="1">Single-pass type II membrane protein</topology>
    </subcellularLocation>
</comment>
<evidence type="ECO:0000313" key="8">
    <source>
        <dbReference type="EMBL" id="CAE2248656.1"/>
    </source>
</evidence>
<evidence type="ECO:0000256" key="4">
    <source>
        <dbReference type="ARBA" id="ARBA00022968"/>
    </source>
</evidence>
<dbReference type="Gene3D" id="3.90.550.50">
    <property type="match status" value="1"/>
</dbReference>
<evidence type="ECO:0000256" key="3">
    <source>
        <dbReference type="ARBA" id="ARBA00022692"/>
    </source>
</evidence>
<evidence type="ECO:0008006" key="9">
    <source>
        <dbReference type="Google" id="ProtNLM"/>
    </source>
</evidence>
<evidence type="ECO:0000256" key="1">
    <source>
        <dbReference type="ARBA" id="ARBA00004606"/>
    </source>
</evidence>
<keyword evidence="6 7" id="KW-0472">Membrane</keyword>
<dbReference type="AlphaFoldDB" id="A0A7S4J2X2"/>
<comment type="similarity">
    <text evidence="2">Belongs to the glycosyltransferase 31 family. Beta3-Gal-T subfamily.</text>
</comment>
<evidence type="ECO:0000256" key="5">
    <source>
        <dbReference type="ARBA" id="ARBA00022989"/>
    </source>
</evidence>
<keyword evidence="5 7" id="KW-1133">Transmembrane helix</keyword>
<dbReference type="InterPro" id="IPR026050">
    <property type="entry name" value="C1GALT1/C1GALT1_chp1"/>
</dbReference>
<dbReference type="PANTHER" id="PTHR23033">
    <property type="entry name" value="BETA1,3-GALACTOSYLTRANSFERASE"/>
    <property type="match status" value="1"/>
</dbReference>
<evidence type="ECO:0000256" key="6">
    <source>
        <dbReference type="ARBA" id="ARBA00023136"/>
    </source>
</evidence>
<keyword evidence="3 7" id="KW-0812">Transmembrane</keyword>
<protein>
    <recommendedName>
        <fullName evidence="9">Hexosyltransferase</fullName>
    </recommendedName>
</protein>
<evidence type="ECO:0000256" key="7">
    <source>
        <dbReference type="SAM" id="Phobius"/>
    </source>
</evidence>
<dbReference type="EMBL" id="HBKQ01029538">
    <property type="protein sequence ID" value="CAE2248656.1"/>
    <property type="molecule type" value="Transcribed_RNA"/>
</dbReference>
<reference evidence="8" key="1">
    <citation type="submission" date="2021-01" db="EMBL/GenBank/DDBJ databases">
        <authorList>
            <person name="Corre E."/>
            <person name="Pelletier E."/>
            <person name="Niang G."/>
            <person name="Scheremetjew M."/>
            <person name="Finn R."/>
            <person name="Kale V."/>
            <person name="Holt S."/>
            <person name="Cochrane G."/>
            <person name="Meng A."/>
            <person name="Brown T."/>
            <person name="Cohen L."/>
        </authorList>
    </citation>
    <scope>NUCLEOTIDE SEQUENCE</scope>
    <source>
        <strain evidence="8">Isolate 1302-5</strain>
    </source>
</reference>
<accession>A0A7S4J2X2</accession>
<evidence type="ECO:0000256" key="2">
    <source>
        <dbReference type="ARBA" id="ARBA00006462"/>
    </source>
</evidence>